<reference evidence="3" key="3">
    <citation type="submission" date="2022-06" db="EMBL/GenBank/DDBJ databases">
        <authorList>
            <person name="Hesketh-Best P.J."/>
            <person name="Koch M.J."/>
        </authorList>
    </citation>
    <scope>NUCLEOTIDE SEQUENCE</scope>
    <source>
        <strain evidence="3">PC206-O</strain>
    </source>
</reference>
<dbReference type="Proteomes" id="UP001272940">
    <property type="component" value="Unassembled WGS sequence"/>
</dbReference>
<feature type="transmembrane region" description="Helical" evidence="1">
    <location>
        <begin position="68"/>
        <end position="86"/>
    </location>
</feature>
<reference evidence="2" key="2">
    <citation type="submission" date="2017-12" db="EMBL/GenBank/DDBJ databases">
        <title>FDA dAtabase for Regulatory Grade micrObial Sequences (FDA-ARGOS): Supporting development and validation of Infectious Disease Dx tests.</title>
        <authorList>
            <person name="Campos J."/>
            <person name="Goldberg B."/>
            <person name="Tallon L."/>
            <person name="Sadzewicz L."/>
            <person name="Sengamalay N."/>
            <person name="Ott S."/>
            <person name="Godinez A."/>
            <person name="Nagaraj S."/>
            <person name="Vavikolanu K."/>
            <person name="Vyas G."/>
            <person name="Nadendla S."/>
            <person name="Aluvathingal J."/>
            <person name="Geyer C."/>
            <person name="Nandy P."/>
            <person name="Hobson J."/>
            <person name="Sichtig H."/>
        </authorList>
    </citation>
    <scope>NUCLEOTIDE SEQUENCE</scope>
    <source>
        <strain evidence="2">FDAARGOS_289</strain>
    </source>
</reference>
<feature type="transmembrane region" description="Helical" evidence="1">
    <location>
        <begin position="98"/>
        <end position="117"/>
    </location>
</feature>
<feature type="transmembrane region" description="Helical" evidence="1">
    <location>
        <begin position="6"/>
        <end position="21"/>
    </location>
</feature>
<proteinExistence type="predicted"/>
<gene>
    <name evidence="2" type="ORF">CEP68_05440</name>
    <name evidence="3" type="ORF">NJD11_15540</name>
</gene>
<keyword evidence="1" id="KW-0812">Transmembrane</keyword>
<dbReference type="EMBL" id="JAMYEC010000013">
    <property type="protein sequence ID" value="MDX2336350.1"/>
    <property type="molecule type" value="Genomic_DNA"/>
</dbReference>
<name>A0A1Z3U6V3_BREVE</name>
<dbReference type="Pfam" id="PF07301">
    <property type="entry name" value="DUF1453"/>
    <property type="match status" value="1"/>
</dbReference>
<dbReference type="InterPro" id="IPR058247">
    <property type="entry name" value="DUF1453"/>
</dbReference>
<dbReference type="Proteomes" id="UP000197050">
    <property type="component" value="Chromosome"/>
</dbReference>
<evidence type="ECO:0000256" key="1">
    <source>
        <dbReference type="SAM" id="Phobius"/>
    </source>
</evidence>
<keyword evidence="5" id="KW-1185">Reference proteome</keyword>
<dbReference type="EMBL" id="CP022048">
    <property type="protein sequence ID" value="ASE38985.1"/>
    <property type="molecule type" value="Genomic_DNA"/>
</dbReference>
<feature type="transmembrane region" description="Helical" evidence="1">
    <location>
        <begin position="129"/>
        <end position="153"/>
    </location>
</feature>
<dbReference type="RefSeq" id="WP_066627845.1">
    <property type="nucleotide sequence ID" value="NZ_CP022048.2"/>
</dbReference>
<accession>A0A1Z3U6V3</accession>
<evidence type="ECO:0000313" key="2">
    <source>
        <dbReference type="EMBL" id="ASE38985.1"/>
    </source>
</evidence>
<keyword evidence="1" id="KW-1133">Transmembrane helix</keyword>
<reference evidence="3 5" key="4">
    <citation type="journal article" date="2023" name="FEMS Microbes">
        <title>Whole genomes of deep-sea sponge-associated bacteria exhibit high novel natural product potential.</title>
        <authorList>
            <person name="Hesketh-Best P.J."/>
            <person name="January G.G."/>
            <person name="Koch M.J."/>
            <person name="Warburton P.J."/>
            <person name="Howell K.L."/>
            <person name="Upton M."/>
        </authorList>
    </citation>
    <scope>NUCLEOTIDE SEQUENCE [LARGE SCALE GENOMIC DNA]</scope>
    <source>
        <strain evidence="3 5">PC206-O</strain>
    </source>
</reference>
<dbReference type="AlphaFoldDB" id="A0A1Z3U6V3"/>
<feature type="transmembrane region" description="Helical" evidence="1">
    <location>
        <begin position="33"/>
        <end position="53"/>
    </location>
</feature>
<dbReference type="GeneID" id="34013974"/>
<dbReference type="KEGG" id="bvc:CEP68_05440"/>
<protein>
    <submittedName>
        <fullName evidence="2">DUF1453 domain-containing protein</fullName>
    </submittedName>
    <submittedName>
        <fullName evidence="3">DUF1453 family protein</fullName>
    </submittedName>
</protein>
<evidence type="ECO:0000313" key="3">
    <source>
        <dbReference type="EMBL" id="MDX2336350.1"/>
    </source>
</evidence>
<keyword evidence="1" id="KW-0472">Membrane</keyword>
<reference evidence="4" key="1">
    <citation type="submission" date="2017-06" db="EMBL/GenBank/DDBJ databases">
        <title>FDA dAtabase for Regulatory Grade micrObial Sequences (FDA-ARGOS): Supporting development and validation of Infectious Disease Dx tests.</title>
        <authorList>
            <person name="Minogue T."/>
            <person name="Wolcott M."/>
            <person name="Wasieloski L."/>
            <person name="Aguilar W."/>
            <person name="Moore D."/>
            <person name="Tallon L."/>
            <person name="Sadzewicz L."/>
            <person name="Sengamalay N."/>
            <person name="Ott S."/>
            <person name="Godinez A."/>
            <person name="Nagaraj S."/>
            <person name="Nadendla S."/>
            <person name="Geyer C."/>
            <person name="Sichtig H."/>
        </authorList>
    </citation>
    <scope>NUCLEOTIDE SEQUENCE [LARGE SCALE GENOMIC DNA]</scope>
    <source>
        <strain evidence="4">FDAARGOS_289</strain>
    </source>
</reference>
<evidence type="ECO:0000313" key="4">
    <source>
        <dbReference type="Proteomes" id="UP000197050"/>
    </source>
</evidence>
<evidence type="ECO:0000313" key="5">
    <source>
        <dbReference type="Proteomes" id="UP001272940"/>
    </source>
</evidence>
<sequence>MPPEKLIPLLMIPIMLVIVLLKNRRKRVLKPQLLWVMPAIVLPLIGLGIWGSAQNPNMAHAPFGPDAWAVLAIGGILGGVAGWYRGKTVTIEKQPDGSLMAQASPLGLILLVVLFAGRSLLRDLIESHAAAWHLNALAVTDAFLVFAMGLIVMQRVEMYIRARRIPSGGTDSHVEVAA</sequence>
<organism evidence="2 4">
    <name type="scientific">Brevundimonas vesicularis</name>
    <name type="common">Pseudomonas vesicularis</name>
    <dbReference type="NCBI Taxonomy" id="41276"/>
    <lineage>
        <taxon>Bacteria</taxon>
        <taxon>Pseudomonadati</taxon>
        <taxon>Pseudomonadota</taxon>
        <taxon>Alphaproteobacteria</taxon>
        <taxon>Caulobacterales</taxon>
        <taxon>Caulobacteraceae</taxon>
        <taxon>Brevundimonas</taxon>
    </lineage>
</organism>